<accession>A0ABP8J5Z9</accession>
<keyword evidence="4" id="KW-1185">Reference proteome</keyword>
<dbReference type="EMBL" id="BAABGL010000003">
    <property type="protein sequence ID" value="GAA4385353.1"/>
    <property type="molecule type" value="Genomic_DNA"/>
</dbReference>
<reference evidence="4" key="1">
    <citation type="journal article" date="2019" name="Int. J. Syst. Evol. Microbiol.">
        <title>The Global Catalogue of Microorganisms (GCM) 10K type strain sequencing project: providing services to taxonomists for standard genome sequencing and annotation.</title>
        <authorList>
            <consortium name="The Broad Institute Genomics Platform"/>
            <consortium name="The Broad Institute Genome Sequencing Center for Infectious Disease"/>
            <person name="Wu L."/>
            <person name="Ma J."/>
        </authorList>
    </citation>
    <scope>NUCLEOTIDE SEQUENCE [LARGE SCALE GENOMIC DNA]</scope>
    <source>
        <strain evidence="4">JCM 17808</strain>
    </source>
</reference>
<dbReference type="InterPro" id="IPR036388">
    <property type="entry name" value="WH-like_DNA-bd_sf"/>
</dbReference>
<evidence type="ECO:0000313" key="3">
    <source>
        <dbReference type="EMBL" id="GAA4385353.1"/>
    </source>
</evidence>
<evidence type="ECO:0000256" key="1">
    <source>
        <dbReference type="SAM" id="MobiDB-lite"/>
    </source>
</evidence>
<dbReference type="Pfam" id="PF07848">
    <property type="entry name" value="PaaX"/>
    <property type="match status" value="1"/>
</dbReference>
<proteinExistence type="predicted"/>
<evidence type="ECO:0000259" key="2">
    <source>
        <dbReference type="Pfam" id="PF07848"/>
    </source>
</evidence>
<dbReference type="Gene3D" id="1.10.10.10">
    <property type="entry name" value="Winged helix-like DNA-binding domain superfamily/Winged helix DNA-binding domain"/>
    <property type="match status" value="1"/>
</dbReference>
<name>A0ABP8J5Z9_9MICO</name>
<dbReference type="Proteomes" id="UP001500642">
    <property type="component" value="Unassembled WGS sequence"/>
</dbReference>
<gene>
    <name evidence="3" type="ORF">GCM10023167_07040</name>
</gene>
<feature type="compositionally biased region" description="Basic residues" evidence="1">
    <location>
        <begin position="284"/>
        <end position="294"/>
    </location>
</feature>
<sequence length="294" mass="31808">MTDQHRYRITRGGFDVVSVFGSLGASAVPGPVITSVLALHGYSESAARNQVVRLVSRGLLHRSQVGRIAVYRLAEALRPSYGRLAGRVEHTEFSGAFAAVVLSIPEARRSDRDRVLDLARRSGYRPLRPGVLIALTEAVAGFRAEVGADIGVEGRAWLEFCSLVPEDMDQARRWADRAFGIAALRSMIGDAEARVAAALGGSELGLVDYFDLYYAVSGELMSAPVLPADLAPGLAIHTRLGRCMGMLNEYYWAAFGPAVLSRVQALPNADLIEWDPQAPPAGRRSPRPSVRRSP</sequence>
<dbReference type="RefSeq" id="WP_345029889.1">
    <property type="nucleotide sequence ID" value="NZ_BAABGL010000003.1"/>
</dbReference>
<protein>
    <recommendedName>
        <fullName evidence="2">Transcriptional repressor PaaX-like N-terminal domain-containing protein</fullName>
    </recommendedName>
</protein>
<organism evidence="3 4">
    <name type="scientific">Brevibacterium pityocampae</name>
    <dbReference type="NCBI Taxonomy" id="506594"/>
    <lineage>
        <taxon>Bacteria</taxon>
        <taxon>Bacillati</taxon>
        <taxon>Actinomycetota</taxon>
        <taxon>Actinomycetes</taxon>
        <taxon>Micrococcales</taxon>
        <taxon>Brevibacteriaceae</taxon>
        <taxon>Brevibacterium</taxon>
    </lineage>
</organism>
<evidence type="ECO:0000313" key="4">
    <source>
        <dbReference type="Proteomes" id="UP001500642"/>
    </source>
</evidence>
<feature type="domain" description="Transcriptional repressor PaaX-like N-terminal" evidence="2">
    <location>
        <begin position="37"/>
        <end position="76"/>
    </location>
</feature>
<feature type="region of interest" description="Disordered" evidence="1">
    <location>
        <begin position="274"/>
        <end position="294"/>
    </location>
</feature>
<dbReference type="InterPro" id="IPR012906">
    <property type="entry name" value="PaaX-like_N"/>
</dbReference>
<comment type="caution">
    <text evidence="3">The sequence shown here is derived from an EMBL/GenBank/DDBJ whole genome shotgun (WGS) entry which is preliminary data.</text>
</comment>